<dbReference type="PANTHER" id="PTHR15822">
    <property type="entry name" value="TRAF AND TNF RECEPTOR-ASSOCIATED PROTEIN"/>
    <property type="match status" value="1"/>
</dbReference>
<name>A0A1G2CHT9_9BACT</name>
<dbReference type="AlphaFoldDB" id="A0A1G2CHT9"/>
<dbReference type="GO" id="GO:0003697">
    <property type="term" value="F:single-stranded DNA binding"/>
    <property type="evidence" value="ECO:0007669"/>
    <property type="project" value="TreeGrafter"/>
</dbReference>
<dbReference type="PANTHER" id="PTHR15822:SF4">
    <property type="entry name" value="TYROSYL-DNA PHOSPHODIESTERASE 2"/>
    <property type="match status" value="1"/>
</dbReference>
<evidence type="ECO:0000259" key="9">
    <source>
        <dbReference type="Pfam" id="PF03372"/>
    </source>
</evidence>
<dbReference type="GO" id="GO:0046872">
    <property type="term" value="F:metal ion binding"/>
    <property type="evidence" value="ECO:0007669"/>
    <property type="project" value="UniProtKB-KW"/>
</dbReference>
<evidence type="ECO:0000256" key="2">
    <source>
        <dbReference type="ARBA" id="ARBA00001946"/>
    </source>
</evidence>
<keyword evidence="8" id="KW-0234">DNA repair</keyword>
<gene>
    <name evidence="10" type="ORF">A2945_04630</name>
</gene>
<dbReference type="InterPro" id="IPR005135">
    <property type="entry name" value="Endo/exonuclease/phosphatase"/>
</dbReference>
<dbReference type="GO" id="GO:0070260">
    <property type="term" value="F:5'-tyrosyl-DNA phosphodiesterase activity"/>
    <property type="evidence" value="ECO:0007669"/>
    <property type="project" value="TreeGrafter"/>
</dbReference>
<evidence type="ECO:0000256" key="3">
    <source>
        <dbReference type="ARBA" id="ARBA00022722"/>
    </source>
</evidence>
<dbReference type="Gene3D" id="3.60.10.10">
    <property type="entry name" value="Endonuclease/exonuclease/phosphatase"/>
    <property type="match status" value="1"/>
</dbReference>
<dbReference type="GO" id="GO:0005737">
    <property type="term" value="C:cytoplasm"/>
    <property type="evidence" value="ECO:0007669"/>
    <property type="project" value="TreeGrafter"/>
</dbReference>
<keyword evidence="4" id="KW-0479">Metal-binding</keyword>
<comment type="caution">
    <text evidence="10">The sequence shown here is derived from an EMBL/GenBank/DDBJ whole genome shotgun (WGS) entry which is preliminary data.</text>
</comment>
<keyword evidence="3" id="KW-0540">Nuclease</keyword>
<reference evidence="10 11" key="1">
    <citation type="journal article" date="2016" name="Nat. Commun.">
        <title>Thousands of microbial genomes shed light on interconnected biogeochemical processes in an aquifer system.</title>
        <authorList>
            <person name="Anantharaman K."/>
            <person name="Brown C.T."/>
            <person name="Hug L.A."/>
            <person name="Sharon I."/>
            <person name="Castelle C.J."/>
            <person name="Probst A.J."/>
            <person name="Thomas B.C."/>
            <person name="Singh A."/>
            <person name="Wilkins M.J."/>
            <person name="Karaoz U."/>
            <person name="Brodie E.L."/>
            <person name="Williams K.H."/>
            <person name="Hubbard S.S."/>
            <person name="Banfield J.F."/>
        </authorList>
    </citation>
    <scope>NUCLEOTIDE SEQUENCE [LARGE SCALE GENOMIC DNA]</scope>
</reference>
<evidence type="ECO:0000313" key="11">
    <source>
        <dbReference type="Proteomes" id="UP000178880"/>
    </source>
</evidence>
<evidence type="ECO:0000256" key="5">
    <source>
        <dbReference type="ARBA" id="ARBA00022763"/>
    </source>
</evidence>
<evidence type="ECO:0000256" key="6">
    <source>
        <dbReference type="ARBA" id="ARBA00022801"/>
    </source>
</evidence>
<evidence type="ECO:0000256" key="7">
    <source>
        <dbReference type="ARBA" id="ARBA00022842"/>
    </source>
</evidence>
<keyword evidence="7" id="KW-0460">Magnesium</keyword>
<feature type="domain" description="Endonuclease/exonuclease/phosphatase" evidence="9">
    <location>
        <begin position="8"/>
        <end position="257"/>
    </location>
</feature>
<proteinExistence type="predicted"/>
<keyword evidence="6" id="KW-0378">Hydrolase</keyword>
<comment type="cofactor">
    <cofactor evidence="2">
        <name>Mg(2+)</name>
        <dbReference type="ChEBI" id="CHEBI:18420"/>
    </cofactor>
</comment>
<evidence type="ECO:0000256" key="8">
    <source>
        <dbReference type="ARBA" id="ARBA00023204"/>
    </source>
</evidence>
<evidence type="ECO:0000256" key="4">
    <source>
        <dbReference type="ARBA" id="ARBA00022723"/>
    </source>
</evidence>
<evidence type="ECO:0000313" key="10">
    <source>
        <dbReference type="EMBL" id="OGZ00290.1"/>
    </source>
</evidence>
<dbReference type="InterPro" id="IPR036691">
    <property type="entry name" value="Endo/exonu/phosph_ase_sf"/>
</dbReference>
<dbReference type="InterPro" id="IPR051547">
    <property type="entry name" value="TDP2-like"/>
</dbReference>
<dbReference type="GO" id="GO:0006302">
    <property type="term" value="P:double-strand break repair"/>
    <property type="evidence" value="ECO:0007669"/>
    <property type="project" value="TreeGrafter"/>
</dbReference>
<comment type="cofactor">
    <cofactor evidence="1">
        <name>Mn(2+)</name>
        <dbReference type="ChEBI" id="CHEBI:29035"/>
    </cofactor>
</comment>
<sequence length="266" mass="31065">MTLKLLDWNVYCENGNTRAVTEFISAQNADIVCLQEVSEELLARLSRLPTHALATALDEYRVKNGKHIPSYLVIMTNLTVTEVRAVKFKRQPKRSLLALFARWLRIEECLEYQYADVLFMRGTVLKKPVPIRIFNTHLESIAGPKHRIARFTQVLKSFAAGKRNIVCGDLNVLRAWYSFLWRLFLKFLQGELVTWEELWIKEYKVFEKMFEKAHLFNVFNGATTHEWSGNQLDYILVPQGTEIARKTLFEETHGSDHKPMLVEFRL</sequence>
<dbReference type="GO" id="GO:0004518">
    <property type="term" value="F:nuclease activity"/>
    <property type="evidence" value="ECO:0007669"/>
    <property type="project" value="UniProtKB-KW"/>
</dbReference>
<evidence type="ECO:0000256" key="1">
    <source>
        <dbReference type="ARBA" id="ARBA00001936"/>
    </source>
</evidence>
<dbReference type="EMBL" id="MHLA01000004">
    <property type="protein sequence ID" value="OGZ00290.1"/>
    <property type="molecule type" value="Genomic_DNA"/>
</dbReference>
<dbReference type="STRING" id="1798650.A2945_04630"/>
<protein>
    <recommendedName>
        <fullName evidence="9">Endonuclease/exonuclease/phosphatase domain-containing protein</fullName>
    </recommendedName>
</protein>
<dbReference type="Proteomes" id="UP000178880">
    <property type="component" value="Unassembled WGS sequence"/>
</dbReference>
<accession>A0A1G2CHT9</accession>
<keyword evidence="5" id="KW-0227">DNA damage</keyword>
<organism evidence="10 11">
    <name type="scientific">Candidatus Liptonbacteria bacterium RIFCSPLOWO2_01_FULL_52_25</name>
    <dbReference type="NCBI Taxonomy" id="1798650"/>
    <lineage>
        <taxon>Bacteria</taxon>
        <taxon>Candidatus Liptoniibacteriota</taxon>
    </lineage>
</organism>
<dbReference type="SUPFAM" id="SSF56219">
    <property type="entry name" value="DNase I-like"/>
    <property type="match status" value="1"/>
</dbReference>
<dbReference type="Pfam" id="PF03372">
    <property type="entry name" value="Exo_endo_phos"/>
    <property type="match status" value="1"/>
</dbReference>